<organism evidence="2 3">
    <name type="scientific">Timema podura</name>
    <name type="common">Walking stick</name>
    <dbReference type="NCBI Taxonomy" id="61482"/>
    <lineage>
        <taxon>Eukaryota</taxon>
        <taxon>Metazoa</taxon>
        <taxon>Ecdysozoa</taxon>
        <taxon>Arthropoda</taxon>
        <taxon>Hexapoda</taxon>
        <taxon>Insecta</taxon>
        <taxon>Pterygota</taxon>
        <taxon>Neoptera</taxon>
        <taxon>Polyneoptera</taxon>
        <taxon>Phasmatodea</taxon>
        <taxon>Timematodea</taxon>
        <taxon>Timematoidea</taxon>
        <taxon>Timematidae</taxon>
        <taxon>Timema</taxon>
    </lineage>
</organism>
<dbReference type="Proteomes" id="UP001153148">
    <property type="component" value="Unassembled WGS sequence"/>
</dbReference>
<feature type="non-terminal residue" evidence="2">
    <location>
        <position position="801"/>
    </location>
</feature>
<evidence type="ECO:0000256" key="1">
    <source>
        <dbReference type="SAM" id="MobiDB-lite"/>
    </source>
</evidence>
<feature type="compositionally biased region" description="Basic and acidic residues" evidence="1">
    <location>
        <begin position="146"/>
        <end position="158"/>
    </location>
</feature>
<sequence length="801" mass="88003">MLKWTVGHRKTEGAKSPSGPCYSIRRALHLARRSRTPSRDKENKGHVTVSNTDTRHFQTYLTNVLTPPGSHRHSQCQSPRTRDSVYMCLEAIPAALRDVSNQHHTHGPTASNQYHTHGPTASNQYHTHGPTASKRCCSQGRRTRTAPRDYKHGDRETGSHLVSTTRRISLCDVDSKSTLISSTNLPPPGRSDVTSPSRLMQIDYSPCPMKTTKSLLALRRRLVDAFNQPSPSSVGTPHIAPQRSVDNPLYFIEPGKLKGRPPLVKLSLTRSGEGASRVTRVVSRRNRLMTTRPLYLLGSPPKGVIGVLPGALCITLPSSRITPPSPFLNSTHASSVSSTNQHDRLKACVPAIRDSRLKAFVPILEDAHDLTDPRFLSHLTFMEATVMPTKNSSIFHGFEKVRLSNGFRGSSVENKPVPTRSYLEFVDSGVDMTRSNDEYSFGSRRYSLRKRNSTRRVRTVTSTSEDGPPIKVQSVGSEIGLSVIPFSSEMTSLDASRSCHTPANSEYCQKILRHRKSFRSSARRSRRNSLKGIGDGVFKRENIICDSIFNECGRNDLYNLNSSGDSLDRSFSLRRQGGFRRKNRGFVTGEAARSCTDVTTACQMTKHSLLSLPLNIPSPFSAQSEGGTLSIPGITNTTFTVQGSDRGSPEPGKLDQPSSRDKGSSLTLPKGIPSPPSPTCHSVELTSPTGMDGISPLATSPGPQGVMERTVALWKGANPVTNFWRRNERRMNGLKDGNMSTSSSDETWNSHTMNALRTPVLTSGHILRSSGTTTSTDRQEGRGESNILFYSPAGILHLQDK</sequence>
<feature type="compositionally biased region" description="Polar residues" evidence="1">
    <location>
        <begin position="623"/>
        <end position="645"/>
    </location>
</feature>
<gene>
    <name evidence="2" type="ORF">TPAB3V08_LOCUS12740</name>
</gene>
<feature type="region of interest" description="Disordered" evidence="1">
    <location>
        <begin position="623"/>
        <end position="704"/>
    </location>
</feature>
<comment type="caution">
    <text evidence="2">The sequence shown here is derived from an EMBL/GenBank/DDBJ whole genome shotgun (WGS) entry which is preliminary data.</text>
</comment>
<feature type="region of interest" description="Disordered" evidence="1">
    <location>
        <begin position="766"/>
        <end position="786"/>
    </location>
</feature>
<name>A0ABN7PF01_TIMPD</name>
<reference evidence="2" key="1">
    <citation type="submission" date="2021-03" db="EMBL/GenBank/DDBJ databases">
        <authorList>
            <person name="Tran Van P."/>
        </authorList>
    </citation>
    <scope>NUCLEOTIDE SEQUENCE</scope>
</reference>
<keyword evidence="3" id="KW-1185">Reference proteome</keyword>
<feature type="region of interest" description="Disordered" evidence="1">
    <location>
        <begin position="101"/>
        <end position="161"/>
    </location>
</feature>
<protein>
    <submittedName>
        <fullName evidence="2">Uncharacterized protein</fullName>
    </submittedName>
</protein>
<evidence type="ECO:0000313" key="3">
    <source>
        <dbReference type="Proteomes" id="UP001153148"/>
    </source>
</evidence>
<dbReference type="EMBL" id="CAJPIN010046865">
    <property type="protein sequence ID" value="CAG2065797.1"/>
    <property type="molecule type" value="Genomic_DNA"/>
</dbReference>
<accession>A0ABN7PF01</accession>
<evidence type="ECO:0000313" key="2">
    <source>
        <dbReference type="EMBL" id="CAG2065797.1"/>
    </source>
</evidence>
<feature type="compositionally biased region" description="Polar residues" evidence="1">
    <location>
        <begin position="108"/>
        <end position="126"/>
    </location>
</feature>
<proteinExistence type="predicted"/>